<keyword evidence="1" id="KW-0805">Transcription regulation</keyword>
<accession>A0ABD5UKM6</accession>
<name>A0ABD5UKM6_9EURY</name>
<dbReference type="InterPro" id="IPR031803">
    <property type="entry name" value="BAT_GAF/HTH-assoc"/>
</dbReference>
<comment type="caution">
    <text evidence="5">The sequence shown here is derived from an EMBL/GenBank/DDBJ whole genome shotgun (WGS) entry which is preliminary data.</text>
</comment>
<organism evidence="5 6">
    <name type="scientific">Halorubrum trueperi</name>
    <dbReference type="NCBI Taxonomy" id="2004704"/>
    <lineage>
        <taxon>Archaea</taxon>
        <taxon>Methanobacteriati</taxon>
        <taxon>Methanobacteriota</taxon>
        <taxon>Stenosarchaea group</taxon>
        <taxon>Halobacteria</taxon>
        <taxon>Halobacteriales</taxon>
        <taxon>Haloferacaceae</taxon>
        <taxon>Halorubrum</taxon>
    </lineage>
</organism>
<dbReference type="PANTHER" id="PTHR34236">
    <property type="entry name" value="DIMETHYL SULFOXIDE REDUCTASE TRANSCRIPTIONAL ACTIVATOR"/>
    <property type="match status" value="1"/>
</dbReference>
<evidence type="ECO:0000259" key="4">
    <source>
        <dbReference type="Pfam" id="PF15915"/>
    </source>
</evidence>
<keyword evidence="2" id="KW-0804">Transcription</keyword>
<sequence>MSSIEDQRDNQADSVVEIELTVQNEVYPFVGVSGEEQCRVELANITPRPEARYAEFFNVLGAPPARITRLTDSYETVETALLSEYDDGGLFEFIVSGNCPAYRLAELGALPKTVEGVDGRGRIVAEIPRRYDPPAVTEQFLAEYSDFDLIAKRTKETHTSMITPSTLQQSILNNLTDRQQEVLQTAYTMGYYEWPRDCTGQDVADELGITSATFSEHVFAAERKILTFMFENSTRSHPARG</sequence>
<evidence type="ECO:0000259" key="3">
    <source>
        <dbReference type="Pfam" id="PF04967"/>
    </source>
</evidence>
<evidence type="ECO:0000256" key="2">
    <source>
        <dbReference type="ARBA" id="ARBA00023163"/>
    </source>
</evidence>
<dbReference type="SUPFAM" id="SSF88659">
    <property type="entry name" value="Sigma3 and sigma4 domains of RNA polymerase sigma factors"/>
    <property type="match status" value="1"/>
</dbReference>
<evidence type="ECO:0000313" key="5">
    <source>
        <dbReference type="EMBL" id="MFC6889899.1"/>
    </source>
</evidence>
<evidence type="ECO:0000256" key="1">
    <source>
        <dbReference type="ARBA" id="ARBA00023015"/>
    </source>
</evidence>
<gene>
    <name evidence="5" type="ORF">ACFQEY_12845</name>
</gene>
<evidence type="ECO:0000313" key="6">
    <source>
        <dbReference type="Proteomes" id="UP001596333"/>
    </source>
</evidence>
<reference evidence="5 6" key="1">
    <citation type="journal article" date="2019" name="Int. J. Syst. Evol. Microbiol.">
        <title>The Global Catalogue of Microorganisms (GCM) 10K type strain sequencing project: providing services to taxonomists for standard genome sequencing and annotation.</title>
        <authorList>
            <consortium name="The Broad Institute Genomics Platform"/>
            <consortium name="The Broad Institute Genome Sequencing Center for Infectious Disease"/>
            <person name="Wu L."/>
            <person name="Ma J."/>
        </authorList>
    </citation>
    <scope>NUCLEOTIDE SEQUENCE [LARGE SCALE GENOMIC DNA]</scope>
    <source>
        <strain evidence="5 6">Y73</strain>
    </source>
</reference>
<dbReference type="Gene3D" id="1.10.10.10">
    <property type="entry name" value="Winged helix-like DNA-binding domain superfamily/Winged helix DNA-binding domain"/>
    <property type="match status" value="1"/>
</dbReference>
<dbReference type="InterPro" id="IPR036388">
    <property type="entry name" value="WH-like_DNA-bd_sf"/>
</dbReference>
<dbReference type="EMBL" id="JBHSXI010000012">
    <property type="protein sequence ID" value="MFC6889899.1"/>
    <property type="molecule type" value="Genomic_DNA"/>
</dbReference>
<dbReference type="PANTHER" id="PTHR34236:SF1">
    <property type="entry name" value="DIMETHYL SULFOXIDE REDUCTASE TRANSCRIPTIONAL ACTIVATOR"/>
    <property type="match status" value="1"/>
</dbReference>
<feature type="domain" description="Bacterioopsin transcriptional activator GAF and HTH associated" evidence="4">
    <location>
        <begin position="13"/>
        <end position="158"/>
    </location>
</feature>
<dbReference type="Pfam" id="PF04967">
    <property type="entry name" value="HTH_10"/>
    <property type="match status" value="1"/>
</dbReference>
<dbReference type="AlphaFoldDB" id="A0ABD5UKM6"/>
<keyword evidence="6" id="KW-1185">Reference proteome</keyword>
<protein>
    <submittedName>
        <fullName evidence="5">Bacterio-opsin activator domain-containing protein</fullName>
    </submittedName>
</protein>
<dbReference type="InterPro" id="IPR007050">
    <property type="entry name" value="HTH_bacterioopsin"/>
</dbReference>
<dbReference type="Proteomes" id="UP001596333">
    <property type="component" value="Unassembled WGS sequence"/>
</dbReference>
<proteinExistence type="predicted"/>
<dbReference type="RefSeq" id="WP_379769152.1">
    <property type="nucleotide sequence ID" value="NZ_JBHSXI010000012.1"/>
</dbReference>
<feature type="domain" description="HTH bat-type" evidence="3">
    <location>
        <begin position="175"/>
        <end position="226"/>
    </location>
</feature>
<dbReference type="InterPro" id="IPR013324">
    <property type="entry name" value="RNA_pol_sigma_r3/r4-like"/>
</dbReference>
<dbReference type="Pfam" id="PF15915">
    <property type="entry name" value="BAT"/>
    <property type="match status" value="1"/>
</dbReference>